<dbReference type="KEGG" id="mrh:MycrhN_4389"/>
<dbReference type="Pfam" id="PF06742">
    <property type="entry name" value="DUF1214"/>
    <property type="match status" value="1"/>
</dbReference>
<gene>
    <name evidence="2" type="ordered locus">MycrhN_4389</name>
</gene>
<dbReference type="AlphaFoldDB" id="G8RLR2"/>
<dbReference type="Proteomes" id="UP000005442">
    <property type="component" value="Chromosome"/>
</dbReference>
<proteinExistence type="predicted"/>
<dbReference type="EMBL" id="CP003169">
    <property type="protein sequence ID" value="AEV74885.1"/>
    <property type="molecule type" value="Genomic_DNA"/>
</dbReference>
<sequence length="387" mass="42472">MTDHSSSAIRAAWGRFRELHDELLDLALGQGDLDDGTVAALLGHMVGHIQYMGLQLRSDPAHPTLINAQYSPWNWGHSNPDTLYLSARINDAHDYRVYGRLGSAAQTTFGVYAGKDDQAHAVKALADDLVVEPDGSFEIFFSREKMGKAANWFQLPPGADSFCCYQTFGDWDAQLKGAIRIECLNPGTPAGPNSVEQSVASFDAHLTASRDLFTMWVKDIPARVFGSLPKNFVIAPMQPPSAMAGAWFVPIAWELRDDEAAVIEYEVPPGAPYVGICLTNAWSEMIDIETRQTSLNLGQSVVDDGRVRILLSTNDFGVQNWLDARGYRSGIVTWRASTPEQPAAPALTVIKTNEIGDHFDAKQRVTEAERAAAIGSRLRHFAARNTP</sequence>
<reference evidence="2 3" key="1">
    <citation type="submission" date="2011-12" db="EMBL/GenBank/DDBJ databases">
        <title>Complete sequence of Mycobacterium rhodesiae NBB3.</title>
        <authorList>
            <consortium name="US DOE Joint Genome Institute"/>
            <person name="Lucas S."/>
            <person name="Han J."/>
            <person name="Lapidus A."/>
            <person name="Cheng J.-F."/>
            <person name="Goodwin L."/>
            <person name="Pitluck S."/>
            <person name="Peters L."/>
            <person name="Mikhailova N."/>
            <person name="Gu W."/>
            <person name="Detter J.C."/>
            <person name="Han C."/>
            <person name="Tapia R."/>
            <person name="Land M."/>
            <person name="Hauser L."/>
            <person name="Kyrpides N."/>
            <person name="Ivanova N."/>
            <person name="Pagani I."/>
            <person name="Mattes T."/>
            <person name="Holmes A."/>
            <person name="Rutledge P."/>
            <person name="Paulsen I."/>
            <person name="Coleman N."/>
            <person name="Woyke T."/>
        </authorList>
    </citation>
    <scope>NUCLEOTIDE SEQUENCE [LARGE SCALE GENOMIC DNA]</scope>
    <source>
        <strain evidence="2 3">NBB3</strain>
    </source>
</reference>
<evidence type="ECO:0000259" key="1">
    <source>
        <dbReference type="Pfam" id="PF06742"/>
    </source>
</evidence>
<evidence type="ECO:0000313" key="2">
    <source>
        <dbReference type="EMBL" id="AEV74885.1"/>
    </source>
</evidence>
<organism evidence="2 3">
    <name type="scientific">Mycolicibacterium rhodesiae (strain NBB3)</name>
    <name type="common">Mycobacterium rhodesiae</name>
    <dbReference type="NCBI Taxonomy" id="710685"/>
    <lineage>
        <taxon>Bacteria</taxon>
        <taxon>Bacillati</taxon>
        <taxon>Actinomycetota</taxon>
        <taxon>Actinomycetes</taxon>
        <taxon>Mycobacteriales</taxon>
        <taxon>Mycobacteriaceae</taxon>
        <taxon>Mycolicibacterium</taxon>
    </lineage>
</organism>
<dbReference type="eggNOG" id="COG5361">
    <property type="taxonomic scope" value="Bacteria"/>
</dbReference>
<accession>G8RLR2</accession>
<dbReference type="HOGENOM" id="CLU_054040_0_0_11"/>
<dbReference type="STRING" id="710685.MycrhN_4389"/>
<evidence type="ECO:0000313" key="3">
    <source>
        <dbReference type="Proteomes" id="UP000005442"/>
    </source>
</evidence>
<dbReference type="InterPro" id="IPR010621">
    <property type="entry name" value="DUF1214"/>
</dbReference>
<dbReference type="PATRIC" id="fig|710685.3.peg.4401"/>
<name>G8RLR2_MYCRN</name>
<dbReference type="RefSeq" id="WP_014212633.1">
    <property type="nucleotide sequence ID" value="NC_016604.1"/>
</dbReference>
<feature type="domain" description="DUF1214" evidence="1">
    <location>
        <begin position="119"/>
        <end position="160"/>
    </location>
</feature>
<keyword evidence="3" id="KW-1185">Reference proteome</keyword>
<protein>
    <recommendedName>
        <fullName evidence="1">DUF1214 domain-containing protein</fullName>
    </recommendedName>
</protein>